<dbReference type="GO" id="GO:0042953">
    <property type="term" value="P:lipoprotein transport"/>
    <property type="evidence" value="ECO:0007669"/>
    <property type="project" value="InterPro"/>
</dbReference>
<evidence type="ECO:0000256" key="3">
    <source>
        <dbReference type="ARBA" id="ARBA00022448"/>
    </source>
</evidence>
<dbReference type="OrthoDB" id="9808461at2"/>
<dbReference type="GO" id="GO:0098797">
    <property type="term" value="C:plasma membrane protein complex"/>
    <property type="evidence" value="ECO:0007669"/>
    <property type="project" value="TreeGrafter"/>
</dbReference>
<reference evidence="11 12" key="1">
    <citation type="submission" date="2015-12" db="EMBL/GenBank/DDBJ databases">
        <title>Genome sequence of Tistrella mobilis MCCC 1A02139.</title>
        <authorList>
            <person name="Lu L."/>
            <person name="Lai Q."/>
            <person name="Shao Z."/>
            <person name="Qian P."/>
        </authorList>
    </citation>
    <scope>NUCLEOTIDE SEQUENCE [LARGE SCALE GENOMIC DNA]</scope>
    <source>
        <strain evidence="11 12">MCCC 1A02139</strain>
    </source>
</reference>
<feature type="transmembrane region" description="Helical" evidence="8">
    <location>
        <begin position="317"/>
        <end position="343"/>
    </location>
</feature>
<keyword evidence="6 8" id="KW-1133">Transmembrane helix</keyword>
<dbReference type="GeneID" id="97241615"/>
<feature type="transmembrane region" description="Helical" evidence="8">
    <location>
        <begin position="21"/>
        <end position="48"/>
    </location>
</feature>
<sequence>MFRTVERLLAFRYLRARRKEGFISVIAGFSLLGIALGVGTLIVVLAVMKGFRDQLVDRILGLNGHMTVFSASGRGIQDYGGIAADLEKAQVVVRALPMVEGQVLASGPDDARGALVRGFTRESLERKTLIANNIRAGSLDDFQGKGVLIGTRMAQRLGLRLGDELNLISPRTVATPFGGMPRQVSFPVVGLFEVGMFEFDSSLVFMPFDTAQAFFQTGDAATAIEVDVTDPQNVKAIRGEIGSIIADRGVVLTDWQQTNSTLVGALDVERNVMFLILTLIILIAAFNIISGMVMLVKDKSRDIAILRTMGATRGMILRIFMMTGASIGIVGTFIGFVLGLAFATNIESIRQALQALTGTQLFSAEIYFLSKLPADVVWSDVVSVVGLSLVLSFLATLYPAWRAARLDPVEALRYE</sequence>
<proteinExistence type="inferred from homology"/>
<dbReference type="Proteomes" id="UP000075787">
    <property type="component" value="Unassembled WGS sequence"/>
</dbReference>
<dbReference type="InterPro" id="IPR003838">
    <property type="entry name" value="ABC3_permease_C"/>
</dbReference>
<dbReference type="PANTHER" id="PTHR30489:SF0">
    <property type="entry name" value="LIPOPROTEIN-RELEASING SYSTEM TRANSMEMBRANE PROTEIN LOLE"/>
    <property type="match status" value="1"/>
</dbReference>
<dbReference type="Pfam" id="PF02687">
    <property type="entry name" value="FtsX"/>
    <property type="match status" value="1"/>
</dbReference>
<evidence type="ECO:0000256" key="6">
    <source>
        <dbReference type="ARBA" id="ARBA00022989"/>
    </source>
</evidence>
<evidence type="ECO:0000256" key="5">
    <source>
        <dbReference type="ARBA" id="ARBA00022692"/>
    </source>
</evidence>
<comment type="subcellular location">
    <subcellularLocation>
        <location evidence="1">Cell membrane</location>
        <topology evidence="1">Multi-pass membrane protein</topology>
    </subcellularLocation>
</comment>
<evidence type="ECO:0000256" key="8">
    <source>
        <dbReference type="SAM" id="Phobius"/>
    </source>
</evidence>
<feature type="transmembrane region" description="Helical" evidence="8">
    <location>
        <begin position="376"/>
        <end position="398"/>
    </location>
</feature>
<dbReference type="RefSeq" id="WP_062761401.1">
    <property type="nucleotide sequence ID" value="NZ_CP121027.1"/>
</dbReference>
<dbReference type="InterPro" id="IPR051447">
    <property type="entry name" value="Lipoprotein-release_system"/>
</dbReference>
<organism evidence="11 12">
    <name type="scientific">Tistrella mobilis</name>
    <dbReference type="NCBI Taxonomy" id="171437"/>
    <lineage>
        <taxon>Bacteria</taxon>
        <taxon>Pseudomonadati</taxon>
        <taxon>Pseudomonadota</taxon>
        <taxon>Alphaproteobacteria</taxon>
        <taxon>Geminicoccales</taxon>
        <taxon>Geminicoccaceae</taxon>
        <taxon>Tistrella</taxon>
    </lineage>
</organism>
<keyword evidence="4" id="KW-1003">Cell membrane</keyword>
<dbReference type="InterPro" id="IPR025857">
    <property type="entry name" value="MacB_PCD"/>
</dbReference>
<dbReference type="GO" id="GO:0044874">
    <property type="term" value="P:lipoprotein localization to outer membrane"/>
    <property type="evidence" value="ECO:0007669"/>
    <property type="project" value="TreeGrafter"/>
</dbReference>
<dbReference type="InterPro" id="IPR011925">
    <property type="entry name" value="LolCE_TM"/>
</dbReference>
<dbReference type="PANTHER" id="PTHR30489">
    <property type="entry name" value="LIPOPROTEIN-RELEASING SYSTEM TRANSMEMBRANE PROTEIN LOLE"/>
    <property type="match status" value="1"/>
</dbReference>
<gene>
    <name evidence="11" type="ORF">AUP44_02215</name>
</gene>
<keyword evidence="3" id="KW-0813">Transport</keyword>
<evidence type="ECO:0000259" key="10">
    <source>
        <dbReference type="Pfam" id="PF12704"/>
    </source>
</evidence>
<evidence type="ECO:0000256" key="1">
    <source>
        <dbReference type="ARBA" id="ARBA00004651"/>
    </source>
</evidence>
<comment type="similarity">
    <text evidence="2">Belongs to the ABC-4 integral membrane protein family. LolC/E subfamily.</text>
</comment>
<dbReference type="AlphaFoldDB" id="A0A161R8C9"/>
<name>A0A161R8C9_9PROT</name>
<evidence type="ECO:0000256" key="2">
    <source>
        <dbReference type="ARBA" id="ARBA00005236"/>
    </source>
</evidence>
<dbReference type="Pfam" id="PF12704">
    <property type="entry name" value="MacB_PCD"/>
    <property type="match status" value="1"/>
</dbReference>
<feature type="transmembrane region" description="Helical" evidence="8">
    <location>
        <begin position="272"/>
        <end position="296"/>
    </location>
</feature>
<comment type="caution">
    <text evidence="11">The sequence shown here is derived from an EMBL/GenBank/DDBJ whole genome shotgun (WGS) entry which is preliminary data.</text>
</comment>
<feature type="domain" description="ABC3 transporter permease C-terminal" evidence="9">
    <location>
        <begin position="275"/>
        <end position="408"/>
    </location>
</feature>
<dbReference type="EMBL" id="LPZR01000013">
    <property type="protein sequence ID" value="KYO57583.1"/>
    <property type="molecule type" value="Genomic_DNA"/>
</dbReference>
<evidence type="ECO:0000256" key="4">
    <source>
        <dbReference type="ARBA" id="ARBA00022475"/>
    </source>
</evidence>
<keyword evidence="7 8" id="KW-0472">Membrane</keyword>
<protein>
    <submittedName>
        <fullName evidence="11">Multidrug ABC transporter substrate-binding protein</fullName>
    </submittedName>
</protein>
<accession>A0A161R8C9</accession>
<evidence type="ECO:0000256" key="7">
    <source>
        <dbReference type="ARBA" id="ARBA00023136"/>
    </source>
</evidence>
<evidence type="ECO:0000313" key="11">
    <source>
        <dbReference type="EMBL" id="KYO57583.1"/>
    </source>
</evidence>
<dbReference type="NCBIfam" id="TIGR02212">
    <property type="entry name" value="lolCE"/>
    <property type="match status" value="1"/>
</dbReference>
<evidence type="ECO:0000313" key="12">
    <source>
        <dbReference type="Proteomes" id="UP000075787"/>
    </source>
</evidence>
<evidence type="ECO:0000259" key="9">
    <source>
        <dbReference type="Pfam" id="PF02687"/>
    </source>
</evidence>
<feature type="domain" description="MacB-like periplasmic core" evidence="10">
    <location>
        <begin position="30"/>
        <end position="242"/>
    </location>
</feature>
<keyword evidence="5 8" id="KW-0812">Transmembrane</keyword>